<dbReference type="Pfam" id="PF00589">
    <property type="entry name" value="Phage_integrase"/>
    <property type="match status" value="1"/>
</dbReference>
<protein>
    <submittedName>
        <fullName evidence="3">Site-specific integrase</fullName>
    </submittedName>
</protein>
<dbReference type="InterPro" id="IPR011010">
    <property type="entry name" value="DNA_brk_join_enz"/>
</dbReference>
<comment type="caution">
    <text evidence="3">The sequence shown here is derived from an EMBL/GenBank/DDBJ whole genome shotgun (WGS) entry which is preliminary data.</text>
</comment>
<dbReference type="SUPFAM" id="SSF56349">
    <property type="entry name" value="DNA breaking-rejoining enzymes"/>
    <property type="match status" value="1"/>
</dbReference>
<feature type="domain" description="Tyr recombinase" evidence="2">
    <location>
        <begin position="179"/>
        <end position="352"/>
    </location>
</feature>
<organism evidence="3 4">
    <name type="scientific">Pseudomonas edaphica</name>
    <dbReference type="NCBI Taxonomy" id="2006980"/>
    <lineage>
        <taxon>Bacteria</taxon>
        <taxon>Pseudomonadati</taxon>
        <taxon>Pseudomonadota</taxon>
        <taxon>Gammaproteobacteria</taxon>
        <taxon>Pseudomonadales</taxon>
        <taxon>Pseudomonadaceae</taxon>
        <taxon>Pseudomonas</taxon>
    </lineage>
</organism>
<dbReference type="InterPro" id="IPR002104">
    <property type="entry name" value="Integrase_catalytic"/>
</dbReference>
<name>A0A7Y7RT00_9PSED</name>
<dbReference type="Gene3D" id="1.10.443.10">
    <property type="entry name" value="Intergrase catalytic core"/>
    <property type="match status" value="1"/>
</dbReference>
<evidence type="ECO:0000259" key="2">
    <source>
        <dbReference type="Pfam" id="PF00589"/>
    </source>
</evidence>
<reference evidence="3 4" key="1">
    <citation type="submission" date="2020-04" db="EMBL/GenBank/DDBJ databases">
        <title>Molecular characterization of pseudomonads from Agaricus bisporus reveal novel blotch 2 pathogens in Western Europe.</title>
        <authorList>
            <person name="Taparia T."/>
            <person name="Krijger M."/>
            <person name="Haynes E."/>
            <person name="Elpinstone J.G."/>
            <person name="Noble R."/>
            <person name="Van Der Wolf J."/>
        </authorList>
    </citation>
    <scope>NUCLEOTIDE SEQUENCE [LARGE SCALE GENOMIC DNA]</scope>
    <source>
        <strain evidence="3 4">B7002</strain>
    </source>
</reference>
<sequence>MANCVHFFCKINNVLPVKISVSGDVWFCTWRKGCQIDFSSYSLPSSIIDAAKASLRYRLRSTGPGSIDAVKFLLRDLSICWQESWVDFGSLTLFMVTEIWNSAVAESNREFRKELVRFYKYCENNSLCGAETAIYKRMRGWRCTSGRKNYRDLLAWHPRYGAMISGEFELVRLAVSSAASEESQNDHYIRILLWICIETLKRPGQILEMTADALTTVFTSDGSSSYFLTIPKAKRQLGRPPEKWPITCDLAAELEKFCKRPGVHADQISCNRLLVCIHANPRRPNYNLSGFIKRWVEQRNIISSRTGDFIHLSPRRIRHSGATALALRGMPAPQIQYILEHDSPESCYVYIDAIGSELCPLVEKVDRKLGGIFSGLLEAYFLGRIGTKQGTPILIPVSETPAVVGGCNSNNGCSKHPFFSCYNGCRYFIAWRGADHKKALDYVQSELDVWRSAEGRYDRSKSIKDFERVYTAITQVIQEIKKGEGCE</sequence>
<dbReference type="Proteomes" id="UP000560470">
    <property type="component" value="Unassembled WGS sequence"/>
</dbReference>
<evidence type="ECO:0000256" key="1">
    <source>
        <dbReference type="ARBA" id="ARBA00023172"/>
    </source>
</evidence>
<dbReference type="GO" id="GO:0015074">
    <property type="term" value="P:DNA integration"/>
    <property type="evidence" value="ECO:0007669"/>
    <property type="project" value="InterPro"/>
</dbReference>
<dbReference type="InterPro" id="IPR013762">
    <property type="entry name" value="Integrase-like_cat_sf"/>
</dbReference>
<dbReference type="AlphaFoldDB" id="A0A7Y7RT00"/>
<keyword evidence="1" id="KW-0233">DNA recombination</keyword>
<accession>A0A7Y7RT00</accession>
<dbReference type="EMBL" id="JACAOZ010000010">
    <property type="protein sequence ID" value="NVZ56870.1"/>
    <property type="molecule type" value="Genomic_DNA"/>
</dbReference>
<dbReference type="GO" id="GO:0006310">
    <property type="term" value="P:DNA recombination"/>
    <property type="evidence" value="ECO:0007669"/>
    <property type="project" value="UniProtKB-KW"/>
</dbReference>
<dbReference type="GO" id="GO:0003677">
    <property type="term" value="F:DNA binding"/>
    <property type="evidence" value="ECO:0007669"/>
    <property type="project" value="InterPro"/>
</dbReference>
<dbReference type="RefSeq" id="WP_177033612.1">
    <property type="nucleotide sequence ID" value="NZ_JACAOZ010000010.1"/>
</dbReference>
<evidence type="ECO:0000313" key="3">
    <source>
        <dbReference type="EMBL" id="NVZ56870.1"/>
    </source>
</evidence>
<proteinExistence type="predicted"/>
<gene>
    <name evidence="3" type="ORF">HX797_11425</name>
</gene>
<evidence type="ECO:0000313" key="4">
    <source>
        <dbReference type="Proteomes" id="UP000560470"/>
    </source>
</evidence>